<proteinExistence type="predicted"/>
<dbReference type="Proteomes" id="UP000464318">
    <property type="component" value="Chromosome"/>
</dbReference>
<dbReference type="KEGG" id="bcad:DBX24_08140"/>
<evidence type="ECO:0000313" key="1">
    <source>
        <dbReference type="EMBL" id="QHN65850.1"/>
    </source>
</evidence>
<name>A0A6P1QYR2_9FLAO</name>
<dbReference type="RefSeq" id="WP_120489121.1">
    <property type="nucleotide sequence ID" value="NZ_CP029149.1"/>
</dbReference>
<protein>
    <submittedName>
        <fullName evidence="1">Alkanesulfonate monooxygenase</fullName>
    </submittedName>
</protein>
<keyword evidence="2" id="KW-1185">Reference proteome</keyword>
<accession>A0A6P1QYR2</accession>
<dbReference type="OrthoDB" id="1351353at2"/>
<keyword evidence="1" id="KW-0560">Oxidoreductase</keyword>
<keyword evidence="1" id="KW-0503">Monooxygenase</keyword>
<evidence type="ECO:0000313" key="2">
    <source>
        <dbReference type="Proteomes" id="UP000464318"/>
    </source>
</evidence>
<organism evidence="1 2">
    <name type="scientific">Bergeyella cardium</name>
    <dbReference type="NCBI Taxonomy" id="1585976"/>
    <lineage>
        <taxon>Bacteria</taxon>
        <taxon>Pseudomonadati</taxon>
        <taxon>Bacteroidota</taxon>
        <taxon>Flavobacteriia</taxon>
        <taxon>Flavobacteriales</taxon>
        <taxon>Weeksellaceae</taxon>
        <taxon>Bergeyella</taxon>
    </lineage>
</organism>
<reference evidence="1 2" key="1">
    <citation type="submission" date="2018-04" db="EMBL/GenBank/DDBJ databases">
        <title>Characteristic and Complete Genome Sequencing of A Novel Member of Infective Endocarditis Causative Bacteria: Bergeyella cardium QL-PH.</title>
        <authorList>
            <person name="Pan H."/>
            <person name="Sun E."/>
            <person name="Zhang Y."/>
        </authorList>
    </citation>
    <scope>NUCLEOTIDE SEQUENCE [LARGE SCALE GENOMIC DNA]</scope>
    <source>
        <strain evidence="1 2">HPQL</strain>
    </source>
</reference>
<dbReference type="AlphaFoldDB" id="A0A6P1QYR2"/>
<dbReference type="EMBL" id="CP029149">
    <property type="protein sequence ID" value="QHN65850.1"/>
    <property type="molecule type" value="Genomic_DNA"/>
</dbReference>
<sequence>MDIKFLIAPLMYAVSIYIDVFTYHLKFNLHDNKNFRYLFSLINVFQYSARGFILIFAPIMAYYTESVKDKDLIWLMTLLAHIFVILLLIMLYSRRYSLAISRFIISKLNFFLGKVEYKKDFTIILNPTFRKEAINFKKDSLFFGFSFLASSVYGFSMTFLYYIAFYFPQKVLMLSSYSQVLNSVGAMSLLLFIDPRMMASIDNGKGLKELNIITTSRICAHFVLILILLFIR</sequence>
<gene>
    <name evidence="1" type="ORF">DBX24_08140</name>
</gene>
<dbReference type="GO" id="GO:0004497">
    <property type="term" value="F:monooxygenase activity"/>
    <property type="evidence" value="ECO:0007669"/>
    <property type="project" value="UniProtKB-KW"/>
</dbReference>